<evidence type="ECO:0000256" key="8">
    <source>
        <dbReference type="SAM" id="MobiDB-lite"/>
    </source>
</evidence>
<feature type="region of interest" description="Disordered" evidence="8">
    <location>
        <begin position="299"/>
        <end position="357"/>
    </location>
</feature>
<dbReference type="AlphaFoldDB" id="A0AAD2DNN6"/>
<evidence type="ECO:0000256" key="4">
    <source>
        <dbReference type="ARBA" id="ARBA00022692"/>
    </source>
</evidence>
<feature type="transmembrane region" description="Helical" evidence="9">
    <location>
        <begin position="625"/>
        <end position="645"/>
    </location>
</feature>
<feature type="compositionally biased region" description="Polar residues" evidence="8">
    <location>
        <begin position="329"/>
        <end position="341"/>
    </location>
</feature>
<gene>
    <name evidence="10" type="ORF">FPE_LOCUS5481</name>
</gene>
<dbReference type="SUPFAM" id="SSF103473">
    <property type="entry name" value="MFS general substrate transporter"/>
    <property type="match status" value="1"/>
</dbReference>
<feature type="transmembrane region" description="Helical" evidence="9">
    <location>
        <begin position="585"/>
        <end position="604"/>
    </location>
</feature>
<feature type="transmembrane region" description="Helical" evidence="9">
    <location>
        <begin position="44"/>
        <end position="64"/>
    </location>
</feature>
<dbReference type="PANTHER" id="PTHR48020">
    <property type="entry name" value="PROTON MYO-INOSITOL COTRANSPORTER"/>
    <property type="match status" value="1"/>
</dbReference>
<name>A0AAD2DNN6_9LAMI</name>
<comment type="similarity">
    <text evidence="7">Belongs to the major facilitator superfamily. Phosphate:H(+) symporter (TC 2.A.1.9) family.</text>
</comment>
<dbReference type="GO" id="GO:0022857">
    <property type="term" value="F:transmembrane transporter activity"/>
    <property type="evidence" value="ECO:0007669"/>
    <property type="project" value="InterPro"/>
</dbReference>
<evidence type="ECO:0000256" key="7">
    <source>
        <dbReference type="ARBA" id="ARBA00044504"/>
    </source>
</evidence>
<evidence type="ECO:0000313" key="11">
    <source>
        <dbReference type="Proteomes" id="UP000834106"/>
    </source>
</evidence>
<proteinExistence type="inferred from homology"/>
<dbReference type="PRINTS" id="PR00171">
    <property type="entry name" value="SUGRTRNSPORT"/>
</dbReference>
<protein>
    <submittedName>
        <fullName evidence="10">Uncharacterized protein</fullName>
    </submittedName>
</protein>
<dbReference type="EMBL" id="OU503038">
    <property type="protein sequence ID" value="CAI9758051.1"/>
    <property type="molecule type" value="Genomic_DNA"/>
</dbReference>
<keyword evidence="3" id="KW-0813">Transport</keyword>
<dbReference type="InterPro" id="IPR036259">
    <property type="entry name" value="MFS_trans_sf"/>
</dbReference>
<keyword evidence="11" id="KW-1185">Reference proteome</keyword>
<feature type="compositionally biased region" description="Basic and acidic residues" evidence="8">
    <location>
        <begin position="299"/>
        <end position="316"/>
    </location>
</feature>
<dbReference type="Pfam" id="PF00083">
    <property type="entry name" value="Sugar_tr"/>
    <property type="match status" value="2"/>
</dbReference>
<feature type="transmembrane region" description="Helical" evidence="9">
    <location>
        <begin position="559"/>
        <end position="579"/>
    </location>
</feature>
<dbReference type="InterPro" id="IPR050814">
    <property type="entry name" value="Myo-inositol_Transporter"/>
</dbReference>
<feature type="transmembrane region" description="Helical" evidence="9">
    <location>
        <begin position="96"/>
        <end position="118"/>
    </location>
</feature>
<evidence type="ECO:0000256" key="1">
    <source>
        <dbReference type="ARBA" id="ARBA00004141"/>
    </source>
</evidence>
<feature type="compositionally biased region" description="Acidic residues" evidence="8">
    <location>
        <begin position="317"/>
        <end position="328"/>
    </location>
</feature>
<comment type="subcellular location">
    <subcellularLocation>
        <location evidence="1">Membrane</location>
        <topology evidence="1">Multi-pass membrane protein</topology>
    </subcellularLocation>
</comment>
<dbReference type="PROSITE" id="PS00217">
    <property type="entry name" value="SUGAR_TRANSPORT_2"/>
    <property type="match status" value="1"/>
</dbReference>
<feature type="transmembrane region" description="Helical" evidence="9">
    <location>
        <begin position="71"/>
        <end position="90"/>
    </location>
</feature>
<dbReference type="Gene3D" id="1.20.1250.20">
    <property type="entry name" value="MFS general substrate transporter like domains"/>
    <property type="match status" value="3"/>
</dbReference>
<keyword evidence="4 9" id="KW-0812">Transmembrane</keyword>
<evidence type="ECO:0000313" key="10">
    <source>
        <dbReference type="EMBL" id="CAI9758051.1"/>
    </source>
</evidence>
<dbReference type="InterPro" id="IPR005829">
    <property type="entry name" value="Sugar_transporter_CS"/>
</dbReference>
<evidence type="ECO:0000256" key="5">
    <source>
        <dbReference type="ARBA" id="ARBA00022989"/>
    </source>
</evidence>
<dbReference type="Proteomes" id="UP000834106">
    <property type="component" value="Chromosome 3"/>
</dbReference>
<evidence type="ECO:0000256" key="9">
    <source>
        <dbReference type="SAM" id="Phobius"/>
    </source>
</evidence>
<evidence type="ECO:0000256" key="6">
    <source>
        <dbReference type="ARBA" id="ARBA00023136"/>
    </source>
</evidence>
<reference evidence="10" key="1">
    <citation type="submission" date="2023-05" db="EMBL/GenBank/DDBJ databases">
        <authorList>
            <person name="Huff M."/>
        </authorList>
    </citation>
    <scope>NUCLEOTIDE SEQUENCE</scope>
</reference>
<dbReference type="PANTHER" id="PTHR48020:SF35">
    <property type="entry name" value="SUGAR TRANSPORTER"/>
    <property type="match status" value="1"/>
</dbReference>
<evidence type="ECO:0000256" key="3">
    <source>
        <dbReference type="ARBA" id="ARBA00022448"/>
    </source>
</evidence>
<dbReference type="InterPro" id="IPR003663">
    <property type="entry name" value="Sugar/inositol_transpt"/>
</dbReference>
<accession>A0AAD2DNN6</accession>
<sequence length="703" mass="76118">MNGAALVAIAATVGNFLQGWDNATIAGAVIYIKKELDLEATVEGLVVAMSLIGATLITTCSGTISDWIGRCPMLILSSVFYFLSGLIMLWSPNVYVLLLARLLDGFGIGLAVTLVPLYISETAPSDIRGLLNTLPQFTGTGGMFLAYLLYLPESPRWLVSEGRMLEAKTVLQKLRGKKDVSAEMALLFEGLAVGGETSIEEYIIGPAVELDDDQEPSTDKDHIKFYGPEEGLSWVAKPVTGQSRLAPVSWQGSMVNQSAPLMDPLVTLFGSVHERLPEMGSMRSMLFPNFGSMISTAEPHAKNEEWDEESLQREGEDYTSEDGADSDDSLQSPLISRQNTSMEKDMIPPESHGSIQNMRRHSTLINAEEAVSSMGIGGGWQLAWKWSGREVEDGKKEGGFKRIYLHQEEGLRSRRGSLVSLSGGNIPVDGEYIQEAALISQPAFYSEKLMDQHPVGPATMHPSETASKGPNWTALVEPGVKSALIVGIGIQILQQFSGINGVLYYTQILQQAGVSVLLSNLGVGSESVSFLISAFTNFLMLPCIAVAMRLMDVASRRSFLLTTIPVLVVSLIVLVIGNVVNLGTIAHAVISTVCVVIYFCCFLMGYGPIPNILCSEIFPTRVRGICIAICALVFWICDVIVTYTLPVMLSSIGLAGVFGIYAVVCIFSWIFIYLTVPETKGMPLEVTTEFFAVGAKNAAVKSE</sequence>
<dbReference type="GO" id="GO:0016020">
    <property type="term" value="C:membrane"/>
    <property type="evidence" value="ECO:0007669"/>
    <property type="project" value="UniProtKB-SubCell"/>
</dbReference>
<feature type="transmembrane region" description="Helical" evidence="9">
    <location>
        <begin position="651"/>
        <end position="674"/>
    </location>
</feature>
<dbReference type="InterPro" id="IPR005828">
    <property type="entry name" value="MFS_sugar_transport-like"/>
</dbReference>
<keyword evidence="6 9" id="KW-0472">Membrane</keyword>
<dbReference type="FunFam" id="1.20.1250.20:FF:000108">
    <property type="entry name" value="Monosaccharide-sensing protein 2"/>
    <property type="match status" value="1"/>
</dbReference>
<comment type="similarity">
    <text evidence="2">Belongs to the major facilitator superfamily. Sugar transporter (TC 2.A.1.1) family.</text>
</comment>
<keyword evidence="5 9" id="KW-1133">Transmembrane helix</keyword>
<evidence type="ECO:0000256" key="2">
    <source>
        <dbReference type="ARBA" id="ARBA00010992"/>
    </source>
</evidence>
<organism evidence="10 11">
    <name type="scientific">Fraxinus pennsylvanica</name>
    <dbReference type="NCBI Taxonomy" id="56036"/>
    <lineage>
        <taxon>Eukaryota</taxon>
        <taxon>Viridiplantae</taxon>
        <taxon>Streptophyta</taxon>
        <taxon>Embryophyta</taxon>
        <taxon>Tracheophyta</taxon>
        <taxon>Spermatophyta</taxon>
        <taxon>Magnoliopsida</taxon>
        <taxon>eudicotyledons</taxon>
        <taxon>Gunneridae</taxon>
        <taxon>Pentapetalae</taxon>
        <taxon>asterids</taxon>
        <taxon>lamiids</taxon>
        <taxon>Lamiales</taxon>
        <taxon>Oleaceae</taxon>
        <taxon>Oleeae</taxon>
        <taxon>Fraxinus</taxon>
    </lineage>
</organism>
<feature type="transmembrane region" description="Helical" evidence="9">
    <location>
        <begin position="130"/>
        <end position="150"/>
    </location>
</feature>
<feature type="transmembrane region" description="Helical" evidence="9">
    <location>
        <begin position="528"/>
        <end position="547"/>
    </location>
</feature>